<feature type="compositionally biased region" description="Low complexity" evidence="1">
    <location>
        <begin position="1003"/>
        <end position="1013"/>
    </location>
</feature>
<dbReference type="AlphaFoldDB" id="A0A9P6G8H5"/>
<reference evidence="2" key="1">
    <citation type="journal article" date="2020" name="Mol. Plant Microbe Interact.">
        <title>Genome Sequence of the Biocontrol Agent Coniothyrium minitans strain Conio (IMI 134523).</title>
        <authorList>
            <person name="Patel D."/>
            <person name="Shittu T.A."/>
            <person name="Baroncelli R."/>
            <person name="Muthumeenakshi S."/>
            <person name="Osborne T.H."/>
            <person name="Janganan T.K."/>
            <person name="Sreenivasaprasad S."/>
        </authorList>
    </citation>
    <scope>NUCLEOTIDE SEQUENCE</scope>
    <source>
        <strain evidence="2">Conio</strain>
    </source>
</reference>
<name>A0A9P6G8H5_9PLEO</name>
<feature type="compositionally biased region" description="Acidic residues" evidence="1">
    <location>
        <begin position="451"/>
        <end position="465"/>
    </location>
</feature>
<feature type="region of interest" description="Disordered" evidence="1">
    <location>
        <begin position="848"/>
        <end position="1037"/>
    </location>
</feature>
<dbReference type="Proteomes" id="UP000756921">
    <property type="component" value="Unassembled WGS sequence"/>
</dbReference>
<proteinExistence type="predicted"/>
<feature type="compositionally biased region" description="Basic and acidic residues" evidence="1">
    <location>
        <begin position="980"/>
        <end position="990"/>
    </location>
</feature>
<feature type="compositionally biased region" description="Acidic residues" evidence="1">
    <location>
        <begin position="704"/>
        <end position="714"/>
    </location>
</feature>
<feature type="compositionally biased region" description="Basic and acidic residues" evidence="1">
    <location>
        <begin position="912"/>
        <end position="925"/>
    </location>
</feature>
<feature type="compositionally biased region" description="Low complexity" evidence="1">
    <location>
        <begin position="797"/>
        <end position="812"/>
    </location>
</feature>
<feature type="compositionally biased region" description="Basic and acidic residues" evidence="1">
    <location>
        <begin position="479"/>
        <end position="492"/>
    </location>
</feature>
<feature type="compositionally biased region" description="Polar residues" evidence="1">
    <location>
        <begin position="638"/>
        <end position="651"/>
    </location>
</feature>
<comment type="caution">
    <text evidence="2">The sequence shown here is derived from an EMBL/GenBank/DDBJ whole genome shotgun (WGS) entry which is preliminary data.</text>
</comment>
<feature type="compositionally biased region" description="Low complexity" evidence="1">
    <location>
        <begin position="529"/>
        <end position="542"/>
    </location>
</feature>
<feature type="compositionally biased region" description="Polar residues" evidence="1">
    <location>
        <begin position="960"/>
        <end position="969"/>
    </location>
</feature>
<organism evidence="2 3">
    <name type="scientific">Paraphaeosphaeria minitans</name>
    <dbReference type="NCBI Taxonomy" id="565426"/>
    <lineage>
        <taxon>Eukaryota</taxon>
        <taxon>Fungi</taxon>
        <taxon>Dikarya</taxon>
        <taxon>Ascomycota</taxon>
        <taxon>Pezizomycotina</taxon>
        <taxon>Dothideomycetes</taxon>
        <taxon>Pleosporomycetidae</taxon>
        <taxon>Pleosporales</taxon>
        <taxon>Massarineae</taxon>
        <taxon>Didymosphaeriaceae</taxon>
        <taxon>Paraphaeosphaeria</taxon>
    </lineage>
</organism>
<feature type="compositionally biased region" description="Polar residues" evidence="1">
    <location>
        <begin position="596"/>
        <end position="606"/>
    </location>
</feature>
<feature type="compositionally biased region" description="Polar residues" evidence="1">
    <location>
        <begin position="342"/>
        <end position="355"/>
    </location>
</feature>
<accession>A0A9P6G8H5</accession>
<protein>
    <submittedName>
        <fullName evidence="2">Uncharacterized protein</fullName>
    </submittedName>
</protein>
<evidence type="ECO:0000313" key="3">
    <source>
        <dbReference type="Proteomes" id="UP000756921"/>
    </source>
</evidence>
<feature type="compositionally biased region" description="Basic and acidic residues" evidence="1">
    <location>
        <begin position="502"/>
        <end position="514"/>
    </location>
</feature>
<gene>
    <name evidence="2" type="ORF">PMIN01_11552</name>
</gene>
<evidence type="ECO:0000313" key="2">
    <source>
        <dbReference type="EMBL" id="KAF9730683.1"/>
    </source>
</evidence>
<evidence type="ECO:0000256" key="1">
    <source>
        <dbReference type="SAM" id="MobiDB-lite"/>
    </source>
</evidence>
<sequence length="1128" mass="124429">MSQSLENALIDPDDNAACHSLHQLLIKKTIPPSPTRPATAKAYLEAFCDQSRHVIRRRWTGLLLARLLQCCLDVVRHLRRDPDDLVRIGAVVLGPNEPEETKIVAGLIIRAGISQGIKFSDFWFERKVHATATLFPTEPDAFWMKGFQDYMDTLSEILPESSSPKLVLLYPVAFTAADGYRWSPHDENLPLLLIEGQTLTIITPASALHEIEFVYIPFRSIKNVRCKPSSPYDSQGGVVPAAPWAVVLEFMSNPVPYQVNCSEHSGSDFTVIMETMADAKDCARCINDTVRPQRNSGDVTYTPDSALNSDLNKDKVMKSKTQALSQGGVIMFDRSQREGSIVQGSQQPHQATSKAVQAIRTEPTHAKRGTLPEVKKILRSSGIHSVLDSTLTDFEFPDRSPSIKRPSKARTNKLPDGRIGEVISQSAPNLITRKPAASKSKLRSQERSQLYDDDYQPQASDEEDASDSRAYHTEQPTEVIKDSKPASKEAGRPQRQQSDVFDVPKETQGDKEGARGGTRRTRGVVMTYEENTSSEEGSSASEFAGKEMRKTSRTRPSRTTTRKEPLALSPTENATSKRTRKAKGSTRPVQPLKGSLLSNLQPTANANRGHRPKVAGPGDEERGQEKSTVVAKNKHKSQALSTPGQGNSSSEAHILGKLNNIHSGDEPSRTNALKIEESVASRKRTAASITPSTPRSKRAKLDHDEMDANAEVDESTSMKPPSTVAPVRVLEEPSSPCGSRSMQAPPKPAVERMTSPNTNSTVRSRKQADERRTPVHQLGKRGHSGMSANLELLSSNSKPTPASPRAASTAISGHADQDQVILEQAQGEYKIEKSDPFRANRRKVNEFIRRLTGNTGQQAKPAEGKSQEYPIELGDSPSSASSEALPPPKQRPVTKSSHAGISQPIEMPQIRPPERSRSRFVERPVAKPPPTMNNPKVHPGHLSRHETSPYDGNVRDLQGSVKSLQTNNVEIEGDTLVDFEEPRQVHDETPLPHLRSSPPPMGSPSSHSSTSAESEPKTDHPVPTSQAEEMEWEASLQPYQRDLKDQLLRVSNRVLQHIIDNESAASDIADTYGKDGQHSLNLLFKSHEQEFDSMHKGVKQKKAKLNEATEKVLSKLRRERRTIEDEGE</sequence>
<feature type="region of interest" description="Disordered" evidence="1">
    <location>
        <begin position="342"/>
        <end position="370"/>
    </location>
</feature>
<feature type="compositionally biased region" description="Basic and acidic residues" evidence="1">
    <location>
        <begin position="663"/>
        <end position="680"/>
    </location>
</feature>
<dbReference type="OrthoDB" id="5374844at2759"/>
<dbReference type="EMBL" id="WJXW01000014">
    <property type="protein sequence ID" value="KAF9730683.1"/>
    <property type="molecule type" value="Genomic_DNA"/>
</dbReference>
<feature type="region of interest" description="Disordered" evidence="1">
    <location>
        <begin position="393"/>
        <end position="827"/>
    </location>
</feature>
<keyword evidence="3" id="KW-1185">Reference proteome</keyword>